<evidence type="ECO:0000256" key="2">
    <source>
        <dbReference type="ARBA" id="ARBA00011233"/>
    </source>
</evidence>
<dbReference type="CDD" id="cd00342">
    <property type="entry name" value="gram_neg_porins"/>
    <property type="match status" value="1"/>
</dbReference>
<dbReference type="PANTHER" id="PTHR34501">
    <property type="entry name" value="PROTEIN YDDL-RELATED"/>
    <property type="match status" value="1"/>
</dbReference>
<dbReference type="Gene3D" id="2.40.160.10">
    <property type="entry name" value="Porin"/>
    <property type="match status" value="1"/>
</dbReference>
<keyword evidence="9" id="KW-0472">Membrane</keyword>
<dbReference type="SUPFAM" id="SSF56935">
    <property type="entry name" value="Porins"/>
    <property type="match status" value="1"/>
</dbReference>
<keyword evidence="6 11" id="KW-0732">Signal</keyword>
<keyword evidence="7" id="KW-0406">Ion transport</keyword>
<evidence type="ECO:0000256" key="10">
    <source>
        <dbReference type="ARBA" id="ARBA00023237"/>
    </source>
</evidence>
<reference evidence="13 14" key="1">
    <citation type="submission" date="2023-07" db="EMBL/GenBank/DDBJ databases">
        <title>Sorghum-associated microbial communities from plants grown in Nebraska, USA.</title>
        <authorList>
            <person name="Schachtman D."/>
        </authorList>
    </citation>
    <scope>NUCLEOTIDE SEQUENCE [LARGE SCALE GENOMIC DNA]</scope>
    <source>
        <strain evidence="13 14">BE313</strain>
    </source>
</reference>
<dbReference type="InterPro" id="IPR033900">
    <property type="entry name" value="Gram_neg_porin_domain"/>
</dbReference>
<keyword evidence="5" id="KW-0812">Transmembrane</keyword>
<protein>
    <submittedName>
        <fullName evidence="13">Porin</fullName>
    </submittedName>
</protein>
<evidence type="ECO:0000256" key="9">
    <source>
        <dbReference type="ARBA" id="ARBA00023136"/>
    </source>
</evidence>
<keyword evidence="4" id="KW-1134">Transmembrane beta strand</keyword>
<gene>
    <name evidence="13" type="ORF">J2X19_002608</name>
</gene>
<feature type="domain" description="Porin" evidence="12">
    <location>
        <begin position="8"/>
        <end position="332"/>
    </location>
</feature>
<evidence type="ECO:0000256" key="8">
    <source>
        <dbReference type="ARBA" id="ARBA00023114"/>
    </source>
</evidence>
<evidence type="ECO:0000313" key="13">
    <source>
        <dbReference type="EMBL" id="MDR7377929.1"/>
    </source>
</evidence>
<keyword evidence="14" id="KW-1185">Reference proteome</keyword>
<accession>A0ABU2C9G1</accession>
<comment type="subcellular location">
    <subcellularLocation>
        <location evidence="1">Cell outer membrane</location>
        <topology evidence="1">Multi-pass membrane protein</topology>
    </subcellularLocation>
</comment>
<comment type="subunit">
    <text evidence="2">Homotrimer.</text>
</comment>
<dbReference type="RefSeq" id="WP_310373676.1">
    <property type="nucleotide sequence ID" value="NZ_JAVDXT010000002.1"/>
</dbReference>
<evidence type="ECO:0000256" key="5">
    <source>
        <dbReference type="ARBA" id="ARBA00022692"/>
    </source>
</evidence>
<evidence type="ECO:0000256" key="7">
    <source>
        <dbReference type="ARBA" id="ARBA00023065"/>
    </source>
</evidence>
<evidence type="ECO:0000256" key="6">
    <source>
        <dbReference type="ARBA" id="ARBA00022729"/>
    </source>
</evidence>
<dbReference type="InterPro" id="IPR023614">
    <property type="entry name" value="Porin_dom_sf"/>
</dbReference>
<keyword evidence="3" id="KW-0813">Transport</keyword>
<evidence type="ECO:0000256" key="11">
    <source>
        <dbReference type="SAM" id="SignalP"/>
    </source>
</evidence>
<proteinExistence type="predicted"/>
<feature type="signal peptide" evidence="11">
    <location>
        <begin position="1"/>
        <end position="20"/>
    </location>
</feature>
<dbReference type="Proteomes" id="UP001180487">
    <property type="component" value="Unassembled WGS sequence"/>
</dbReference>
<evidence type="ECO:0000256" key="4">
    <source>
        <dbReference type="ARBA" id="ARBA00022452"/>
    </source>
</evidence>
<keyword evidence="10" id="KW-0998">Cell outer membrane</keyword>
<name>A0ABU2C9G1_9BURK</name>
<evidence type="ECO:0000259" key="12">
    <source>
        <dbReference type="Pfam" id="PF13609"/>
    </source>
</evidence>
<dbReference type="EMBL" id="JAVDXT010000002">
    <property type="protein sequence ID" value="MDR7377929.1"/>
    <property type="molecule type" value="Genomic_DNA"/>
</dbReference>
<dbReference type="PANTHER" id="PTHR34501:SF9">
    <property type="entry name" value="MAJOR OUTER MEMBRANE PROTEIN P.IA"/>
    <property type="match status" value="1"/>
</dbReference>
<evidence type="ECO:0000313" key="14">
    <source>
        <dbReference type="Proteomes" id="UP001180487"/>
    </source>
</evidence>
<organism evidence="13 14">
    <name type="scientific">Rhodoferax ferrireducens</name>
    <dbReference type="NCBI Taxonomy" id="192843"/>
    <lineage>
        <taxon>Bacteria</taxon>
        <taxon>Pseudomonadati</taxon>
        <taxon>Pseudomonadota</taxon>
        <taxon>Betaproteobacteria</taxon>
        <taxon>Burkholderiales</taxon>
        <taxon>Comamonadaceae</taxon>
        <taxon>Rhodoferax</taxon>
    </lineage>
</organism>
<evidence type="ECO:0000256" key="3">
    <source>
        <dbReference type="ARBA" id="ARBA00022448"/>
    </source>
</evidence>
<keyword evidence="8" id="KW-0626">Porin</keyword>
<comment type="caution">
    <text evidence="13">The sequence shown here is derived from an EMBL/GenBank/DDBJ whole genome shotgun (WGS) entry which is preliminary data.</text>
</comment>
<feature type="chain" id="PRO_5047062747" evidence="11">
    <location>
        <begin position="21"/>
        <end position="357"/>
    </location>
</feature>
<evidence type="ECO:0000256" key="1">
    <source>
        <dbReference type="ARBA" id="ARBA00004571"/>
    </source>
</evidence>
<sequence>MKKRQILAATVLCTAVPVFAQTASSVTLYGIIDASVRTQTGLTSTYARSTLNTTAVASGVGLTSRWGLRGAEDLGGGLRATFNLESGINVDTGASANATTFFDRASVIGLAGNWGGVTLGRQNTLTADSAGVADPIGLRFASLNPNIQNVGLSAHQLGVEYGATGSSAASNRVNNSAKFSVPIGPVVARAMRGFGEVAGSGSKQSVSSLGLDYLTPGLSVTTAYTRFKDANDRTLNAANLGVSWLALPSLRVMANMGYNRGATTATTESTNRVVVGGVNYAITPAIDLLAGYYKLNRERTAVADDGFNRLLAYLEYKFSRRSKVYLELDNTHWKGNYLGAGNKGSSNGLSLGMTHAF</sequence>
<dbReference type="InterPro" id="IPR050298">
    <property type="entry name" value="Gram-neg_bact_OMP"/>
</dbReference>
<dbReference type="Pfam" id="PF13609">
    <property type="entry name" value="Porin_4"/>
    <property type="match status" value="1"/>
</dbReference>